<evidence type="ECO:0000313" key="4">
    <source>
        <dbReference type="Proteomes" id="UP000018888"/>
    </source>
</evidence>
<dbReference type="AlphaFoldDB" id="A0A2P4QHK6"/>
<comment type="caution">
    <text evidence="3">The sequence shown here is derived from an EMBL/GenBank/DDBJ whole genome shotgun (WGS) entry which is preliminary data.</text>
</comment>
<evidence type="ECO:0000256" key="1">
    <source>
        <dbReference type="PROSITE-ProRule" id="PRU10141"/>
    </source>
</evidence>
<organism evidence="3 4">
    <name type="scientific">Rhizophagus irregularis (strain DAOM 181602 / DAOM 197198 / MUCL 43194)</name>
    <name type="common">Arbuscular mycorrhizal fungus</name>
    <name type="synonym">Glomus intraradices</name>
    <dbReference type="NCBI Taxonomy" id="747089"/>
    <lineage>
        <taxon>Eukaryota</taxon>
        <taxon>Fungi</taxon>
        <taxon>Fungi incertae sedis</taxon>
        <taxon>Mucoromycota</taxon>
        <taxon>Glomeromycotina</taxon>
        <taxon>Glomeromycetes</taxon>
        <taxon>Glomerales</taxon>
        <taxon>Glomeraceae</taxon>
        <taxon>Rhizophagus</taxon>
    </lineage>
</organism>
<dbReference type="InterPro" id="IPR001245">
    <property type="entry name" value="Ser-Thr/Tyr_kinase_cat_dom"/>
</dbReference>
<dbReference type="VEuPathDB" id="FungiDB:RhiirFUN_016938"/>
<dbReference type="InterPro" id="IPR017441">
    <property type="entry name" value="Protein_kinase_ATP_BS"/>
</dbReference>
<feature type="domain" description="Protein kinase" evidence="2">
    <location>
        <begin position="358"/>
        <end position="619"/>
    </location>
</feature>
<accession>A0A2P4QHK6</accession>
<dbReference type="GO" id="GO:0005524">
    <property type="term" value="F:ATP binding"/>
    <property type="evidence" value="ECO:0007669"/>
    <property type="project" value="UniProtKB-UniRule"/>
</dbReference>
<feature type="domain" description="Protein kinase" evidence="2">
    <location>
        <begin position="26"/>
        <end position="290"/>
    </location>
</feature>
<keyword evidence="1" id="KW-0067">ATP-binding</keyword>
<evidence type="ECO:0000313" key="3">
    <source>
        <dbReference type="EMBL" id="POG77096.1"/>
    </source>
</evidence>
<dbReference type="Proteomes" id="UP000018888">
    <property type="component" value="Unassembled WGS sequence"/>
</dbReference>
<dbReference type="EMBL" id="AUPC02000043">
    <property type="protein sequence ID" value="POG77096.1"/>
    <property type="molecule type" value="Genomic_DNA"/>
</dbReference>
<protein>
    <submittedName>
        <fullName evidence="3">Kinase-like domain-containing protein</fullName>
    </submittedName>
</protein>
<dbReference type="InterPro" id="IPR000719">
    <property type="entry name" value="Prot_kinase_dom"/>
</dbReference>
<dbReference type="Gene3D" id="1.10.510.10">
    <property type="entry name" value="Transferase(Phosphotransferase) domain 1"/>
    <property type="match status" value="2"/>
</dbReference>
<dbReference type="PROSITE" id="PS00107">
    <property type="entry name" value="PROTEIN_KINASE_ATP"/>
    <property type="match status" value="1"/>
</dbReference>
<feature type="binding site" evidence="1">
    <location>
        <position position="55"/>
    </location>
    <ligand>
        <name>ATP</name>
        <dbReference type="ChEBI" id="CHEBI:30616"/>
    </ligand>
</feature>
<dbReference type="InterPro" id="IPR051681">
    <property type="entry name" value="Ser/Thr_Kinases-Pseudokinases"/>
</dbReference>
<gene>
    <name evidence="3" type="ORF">GLOIN_2v1549406</name>
</gene>
<dbReference type="InterPro" id="IPR011009">
    <property type="entry name" value="Kinase-like_dom_sf"/>
</dbReference>
<reference evidence="3 4" key="1">
    <citation type="journal article" date="2013" name="Proc. Natl. Acad. Sci. U.S.A.">
        <title>Genome of an arbuscular mycorrhizal fungus provides insight into the oldest plant symbiosis.</title>
        <authorList>
            <person name="Tisserant E."/>
            <person name="Malbreil M."/>
            <person name="Kuo A."/>
            <person name="Kohler A."/>
            <person name="Symeonidi A."/>
            <person name="Balestrini R."/>
            <person name="Charron P."/>
            <person name="Duensing N."/>
            <person name="Frei Dit Frey N."/>
            <person name="Gianinazzi-Pearson V."/>
            <person name="Gilbert L.B."/>
            <person name="Handa Y."/>
            <person name="Herr J.R."/>
            <person name="Hijri M."/>
            <person name="Koul R."/>
            <person name="Kawaguchi M."/>
            <person name="Krajinski F."/>
            <person name="Lammers P.J."/>
            <person name="Masclaux F.G."/>
            <person name="Murat C."/>
            <person name="Morin E."/>
            <person name="Ndikumana S."/>
            <person name="Pagni M."/>
            <person name="Petitpierre D."/>
            <person name="Requena N."/>
            <person name="Rosikiewicz P."/>
            <person name="Riley R."/>
            <person name="Saito K."/>
            <person name="San Clemente H."/>
            <person name="Shapiro H."/>
            <person name="van Tuinen D."/>
            <person name="Becard G."/>
            <person name="Bonfante P."/>
            <person name="Paszkowski U."/>
            <person name="Shachar-Hill Y.Y."/>
            <person name="Tuskan G.A."/>
            <person name="Young P.W."/>
            <person name="Sanders I.R."/>
            <person name="Henrissat B."/>
            <person name="Rensing S.A."/>
            <person name="Grigoriev I.V."/>
            <person name="Corradi N."/>
            <person name="Roux C."/>
            <person name="Martin F."/>
        </authorList>
    </citation>
    <scope>NUCLEOTIDE SEQUENCE [LARGE SCALE GENOMIC DNA]</scope>
    <source>
        <strain evidence="3 4">DAOM 197198</strain>
    </source>
</reference>
<dbReference type="Pfam" id="PF07714">
    <property type="entry name" value="PK_Tyr_Ser-Thr"/>
    <property type="match status" value="2"/>
</dbReference>
<dbReference type="PRINTS" id="PR00109">
    <property type="entry name" value="TYRKINASE"/>
</dbReference>
<dbReference type="PROSITE" id="PS50011">
    <property type="entry name" value="PROTEIN_KINASE_DOM"/>
    <property type="match status" value="2"/>
</dbReference>
<name>A0A2P4QHK6_RHIID</name>
<dbReference type="PANTHER" id="PTHR44329">
    <property type="entry name" value="SERINE/THREONINE-PROTEIN KINASE TNNI3K-RELATED"/>
    <property type="match status" value="1"/>
</dbReference>
<proteinExistence type="predicted"/>
<keyword evidence="4" id="KW-1185">Reference proteome</keyword>
<reference evidence="3 4" key="2">
    <citation type="journal article" date="2018" name="New Phytol.">
        <title>High intraspecific genome diversity in the model arbuscular mycorrhizal symbiont Rhizophagus irregularis.</title>
        <authorList>
            <person name="Chen E.C.H."/>
            <person name="Morin E."/>
            <person name="Beaudet D."/>
            <person name="Noel J."/>
            <person name="Yildirir G."/>
            <person name="Ndikumana S."/>
            <person name="Charron P."/>
            <person name="St-Onge C."/>
            <person name="Giorgi J."/>
            <person name="Kruger M."/>
            <person name="Marton T."/>
            <person name="Ropars J."/>
            <person name="Grigoriev I.V."/>
            <person name="Hainaut M."/>
            <person name="Henrissat B."/>
            <person name="Roux C."/>
            <person name="Martin F."/>
            <person name="Corradi N."/>
        </authorList>
    </citation>
    <scope>NUCLEOTIDE SEQUENCE [LARGE SCALE GENOMIC DNA]</scope>
    <source>
        <strain evidence="3 4">DAOM 197198</strain>
    </source>
</reference>
<dbReference type="SUPFAM" id="SSF56112">
    <property type="entry name" value="Protein kinase-like (PK-like)"/>
    <property type="match status" value="2"/>
</dbReference>
<evidence type="ECO:0000259" key="2">
    <source>
        <dbReference type="PROSITE" id="PS50011"/>
    </source>
</evidence>
<dbReference type="SMR" id="A0A2P4QHK6"/>
<sequence length="651" mass="75462">MTSFNEWIDKIKRKDGDIDYIEYNEFSNVKTVGKGAFGIVESADWKSYEIKAALKTLISNPTIDDYDLNNFIKELESLKKVSFHPNVIGFYGITKEPLSNKYIMVLEYANQGNLREYLKNNFKFLKWSDKIQMALDIARGLKCLHFKNIIHRDLHAKNILVNNNRLMITDFGASKQLSESTSNSANSTANGLGMPEYNEPQLFKIINYKKDKKSDIFSLGVLLWEISSGRPPFPGYPRNVLGSHISYHNLRENPIYGNPQEYQQLYQECWDSEPKLRPDIEKVYETLSQLSQISLRESSHKPNGFTEEALKNWSNNIKSNNIRSRNNNNISKFGKSGNAIMDEFILKKNLKWIPFKKFKNIKHLYESEVSTSFKAILLNNNGDKEVMLKCPSNLNENLYEFLDKLEFHENCLNSNNIINLYGCTKDPDTLKYMAIMDYANKGNLHGSLTKIIKYNWKQKLYMLYQIISGLSEIHKQSIIHCDLHGASILIHKDKEDEEDKVYISDFEICQPVKPFLKKDSIYGVLPFMAPEVFMHESYTPASDIYSFSIIMWEFTSGVRPFDGRAYDAELILSICKGERPKIIENTPQCYIDLMEKCWNEDPLKRPSSKEVLNIIEEWIILSYGKEIENISEELKCNIMEFINAPIENNNP</sequence>
<dbReference type="GO" id="GO:0004674">
    <property type="term" value="F:protein serine/threonine kinase activity"/>
    <property type="evidence" value="ECO:0007669"/>
    <property type="project" value="TreeGrafter"/>
</dbReference>
<keyword evidence="1" id="KW-0547">Nucleotide-binding</keyword>